<evidence type="ECO:0000313" key="9">
    <source>
        <dbReference type="EMBL" id="MBC5738367.1"/>
    </source>
</evidence>
<dbReference type="PANTHER" id="PTHR13285">
    <property type="entry name" value="ACYLTRANSFERASE"/>
    <property type="match status" value="1"/>
</dbReference>
<dbReference type="RefSeq" id="WP_186920160.1">
    <property type="nucleotide sequence ID" value="NZ_JACOPQ010000014.1"/>
</dbReference>
<dbReference type="InterPro" id="IPR004299">
    <property type="entry name" value="MBOAT_fam"/>
</dbReference>
<sequence>MSFQTLEFLLFFPAVFLLHWSLPHRFRWPLLLLASWLFYFWWAPWAGLLLVGTTLVSWLCALGVHGQRGRVRRFCLLTALAVPLGCLALFKYAGFFASIAGAQLSLRLILPVGISFYTFQTLSYVLDVYRGKTEPERHFGYYALFVSFFPQLVAGPIERPEHLLPQLRRERRFSVRDLSSGGWLLLTGYFKKLVVADLLAPLVDRVYAGPGAALGPQIAAATVLFGIQIYCDFSGYTDIARGAAKLLGIDLMENFHAPYSARTIRDFWRRWHISLTSWFTDYVYIPLGGSRRGTARRCLNIMAVFLLSGLWHGADWTFVLWGGVHGLYQIGGILYERCCPARLPDGRWTAALQRLRTFALVTFAWVFFRAETVADALTLLSRLGTGWTTLPALLGAAAPALLPPLLMLVCLSRLDRLPPGTQGRDAARDMTVFSCLLAIGLGWWISLASSGTNAFIYFQF</sequence>
<evidence type="ECO:0000256" key="6">
    <source>
        <dbReference type="ARBA" id="ARBA00023136"/>
    </source>
</evidence>
<dbReference type="GO" id="GO:0016746">
    <property type="term" value="F:acyltransferase activity"/>
    <property type="evidence" value="ECO:0007669"/>
    <property type="project" value="UniProtKB-KW"/>
</dbReference>
<dbReference type="InterPro" id="IPR024194">
    <property type="entry name" value="Ac/AlaTfrase_AlgI/DltB"/>
</dbReference>
<dbReference type="EMBL" id="JACOPQ010000014">
    <property type="protein sequence ID" value="MBC5738367.1"/>
    <property type="molecule type" value="Genomic_DNA"/>
</dbReference>
<keyword evidence="6 7" id="KW-0472">Membrane</keyword>
<evidence type="ECO:0000256" key="5">
    <source>
        <dbReference type="ARBA" id="ARBA00022989"/>
    </source>
</evidence>
<feature type="transmembrane region" description="Helical" evidence="8">
    <location>
        <begin position="432"/>
        <end position="458"/>
    </location>
</feature>
<reference evidence="9" key="1">
    <citation type="submission" date="2020-08" db="EMBL/GenBank/DDBJ databases">
        <title>Genome public.</title>
        <authorList>
            <person name="Liu C."/>
            <person name="Sun Q."/>
        </authorList>
    </citation>
    <scope>NUCLEOTIDE SEQUENCE</scope>
    <source>
        <strain evidence="9">NSJ-52</strain>
    </source>
</reference>
<keyword evidence="10" id="KW-1185">Reference proteome</keyword>
<feature type="transmembrane region" description="Helical" evidence="8">
    <location>
        <begin position="39"/>
        <end position="62"/>
    </location>
</feature>
<dbReference type="AlphaFoldDB" id="A0A8J6J9B5"/>
<evidence type="ECO:0000256" key="3">
    <source>
        <dbReference type="ARBA" id="ARBA00022475"/>
    </source>
</evidence>
<dbReference type="GO" id="GO:0042121">
    <property type="term" value="P:alginic acid biosynthetic process"/>
    <property type="evidence" value="ECO:0007669"/>
    <property type="project" value="InterPro"/>
</dbReference>
<gene>
    <name evidence="9" type="ORF">H8S62_15255</name>
</gene>
<evidence type="ECO:0000256" key="8">
    <source>
        <dbReference type="SAM" id="Phobius"/>
    </source>
</evidence>
<keyword evidence="3 7" id="KW-1003">Cell membrane</keyword>
<dbReference type="Proteomes" id="UP000607645">
    <property type="component" value="Unassembled WGS sequence"/>
</dbReference>
<feature type="transmembrane region" description="Helical" evidence="8">
    <location>
        <begin position="74"/>
        <end position="102"/>
    </location>
</feature>
<protein>
    <submittedName>
        <fullName evidence="9">MBOAT family protein</fullName>
    </submittedName>
</protein>
<evidence type="ECO:0000256" key="1">
    <source>
        <dbReference type="ARBA" id="ARBA00004651"/>
    </source>
</evidence>
<evidence type="ECO:0000256" key="4">
    <source>
        <dbReference type="ARBA" id="ARBA00022692"/>
    </source>
</evidence>
<dbReference type="InterPro" id="IPR028362">
    <property type="entry name" value="AlgI"/>
</dbReference>
<dbReference type="Pfam" id="PF03062">
    <property type="entry name" value="MBOAT"/>
    <property type="match status" value="1"/>
</dbReference>
<keyword evidence="4 8" id="KW-0812">Transmembrane</keyword>
<keyword evidence="7" id="KW-0012">Acyltransferase</keyword>
<keyword evidence="7" id="KW-0808">Transferase</keyword>
<accession>A0A8J6J9B5</accession>
<dbReference type="InterPro" id="IPR051085">
    <property type="entry name" value="MB_O-acyltransferase"/>
</dbReference>
<evidence type="ECO:0000313" key="10">
    <source>
        <dbReference type="Proteomes" id="UP000607645"/>
    </source>
</evidence>
<organism evidence="9 10">
    <name type="scientific">Lawsonibacter faecis</name>
    <dbReference type="NCBI Taxonomy" id="2763052"/>
    <lineage>
        <taxon>Bacteria</taxon>
        <taxon>Bacillati</taxon>
        <taxon>Bacillota</taxon>
        <taxon>Clostridia</taxon>
        <taxon>Eubacteriales</taxon>
        <taxon>Oscillospiraceae</taxon>
        <taxon>Lawsonibacter</taxon>
    </lineage>
</organism>
<dbReference type="PANTHER" id="PTHR13285:SF18">
    <property type="entry name" value="PROTEIN-CYSTEINE N-PALMITOYLTRANSFERASE RASP"/>
    <property type="match status" value="1"/>
</dbReference>
<evidence type="ECO:0000256" key="2">
    <source>
        <dbReference type="ARBA" id="ARBA00010323"/>
    </source>
</evidence>
<name>A0A8J6J9B5_9FIRM</name>
<feature type="transmembrane region" description="Helical" evidence="8">
    <location>
        <begin position="294"/>
        <end position="312"/>
    </location>
</feature>
<feature type="transmembrane region" description="Helical" evidence="8">
    <location>
        <begin position="108"/>
        <end position="129"/>
    </location>
</feature>
<keyword evidence="5 8" id="KW-1133">Transmembrane helix</keyword>
<dbReference type="PIRSF" id="PIRSF500217">
    <property type="entry name" value="AlgI"/>
    <property type="match status" value="1"/>
</dbReference>
<dbReference type="GO" id="GO:0005886">
    <property type="term" value="C:plasma membrane"/>
    <property type="evidence" value="ECO:0007669"/>
    <property type="project" value="UniProtKB-SubCell"/>
</dbReference>
<feature type="transmembrane region" description="Helical" evidence="8">
    <location>
        <begin position="392"/>
        <end position="411"/>
    </location>
</feature>
<dbReference type="PIRSF" id="PIRSF016636">
    <property type="entry name" value="AlgI_DltB"/>
    <property type="match status" value="1"/>
</dbReference>
<comment type="subcellular location">
    <subcellularLocation>
        <location evidence="1">Cell membrane</location>
        <topology evidence="1">Multi-pass membrane protein</topology>
    </subcellularLocation>
</comment>
<comment type="similarity">
    <text evidence="2 7">Belongs to the membrane-bound acyltransferase family.</text>
</comment>
<comment type="caution">
    <text evidence="9">The sequence shown here is derived from an EMBL/GenBank/DDBJ whole genome shotgun (WGS) entry which is preliminary data.</text>
</comment>
<evidence type="ECO:0000256" key="7">
    <source>
        <dbReference type="PIRNR" id="PIRNR016636"/>
    </source>
</evidence>
<proteinExistence type="inferred from homology"/>